<keyword evidence="2" id="KW-1185">Reference proteome</keyword>
<organism evidence="1 2">
    <name type="scientific">Araneus ventricosus</name>
    <name type="common">Orbweaver spider</name>
    <name type="synonym">Epeira ventricosa</name>
    <dbReference type="NCBI Taxonomy" id="182803"/>
    <lineage>
        <taxon>Eukaryota</taxon>
        <taxon>Metazoa</taxon>
        <taxon>Ecdysozoa</taxon>
        <taxon>Arthropoda</taxon>
        <taxon>Chelicerata</taxon>
        <taxon>Arachnida</taxon>
        <taxon>Araneae</taxon>
        <taxon>Araneomorphae</taxon>
        <taxon>Entelegynae</taxon>
        <taxon>Araneoidea</taxon>
        <taxon>Araneidae</taxon>
        <taxon>Araneus</taxon>
    </lineage>
</organism>
<protein>
    <submittedName>
        <fullName evidence="1">Uncharacterized protein</fullName>
    </submittedName>
</protein>
<name>A0A4Y2SDG2_ARAVE</name>
<evidence type="ECO:0000313" key="2">
    <source>
        <dbReference type="Proteomes" id="UP000499080"/>
    </source>
</evidence>
<gene>
    <name evidence="1" type="ORF">AVEN_88792_1</name>
</gene>
<accession>A0A4Y2SDG2</accession>
<sequence length="121" mass="13599">MKTLKILSKAQADLKRSKTASTRVLFCDGLRRFEKRLDDENNTCAGIPLSKLPHHIHSGQMTPTGGHLTTTYDLECNVPYTRRIFMEEGFEPPALRPEVETLPLGYRALNKPEETSKGAVD</sequence>
<dbReference type="EMBL" id="BGPR01021034">
    <property type="protein sequence ID" value="GBN85961.1"/>
    <property type="molecule type" value="Genomic_DNA"/>
</dbReference>
<dbReference type="Proteomes" id="UP000499080">
    <property type="component" value="Unassembled WGS sequence"/>
</dbReference>
<proteinExistence type="predicted"/>
<evidence type="ECO:0000313" key="1">
    <source>
        <dbReference type="EMBL" id="GBN85961.1"/>
    </source>
</evidence>
<comment type="caution">
    <text evidence="1">The sequence shown here is derived from an EMBL/GenBank/DDBJ whole genome shotgun (WGS) entry which is preliminary data.</text>
</comment>
<dbReference type="AlphaFoldDB" id="A0A4Y2SDG2"/>
<reference evidence="1 2" key="1">
    <citation type="journal article" date="2019" name="Sci. Rep.">
        <title>Orb-weaving spider Araneus ventricosus genome elucidates the spidroin gene catalogue.</title>
        <authorList>
            <person name="Kono N."/>
            <person name="Nakamura H."/>
            <person name="Ohtoshi R."/>
            <person name="Moran D.A.P."/>
            <person name="Shinohara A."/>
            <person name="Yoshida Y."/>
            <person name="Fujiwara M."/>
            <person name="Mori M."/>
            <person name="Tomita M."/>
            <person name="Arakawa K."/>
        </authorList>
    </citation>
    <scope>NUCLEOTIDE SEQUENCE [LARGE SCALE GENOMIC DNA]</scope>
</reference>